<reference evidence="10" key="1">
    <citation type="submission" date="2025-08" db="UniProtKB">
        <authorList>
            <consortium name="RefSeq"/>
        </authorList>
    </citation>
    <scope>IDENTIFICATION</scope>
    <source>
        <tissue evidence="10">Whole Larva</tissue>
    </source>
</reference>
<name>A0ABM1NJ39_NICVS</name>
<feature type="transmembrane region" description="Helical" evidence="8">
    <location>
        <begin position="373"/>
        <end position="398"/>
    </location>
</feature>
<keyword evidence="4 8" id="KW-0812">Transmembrane</keyword>
<comment type="subcellular location">
    <subcellularLocation>
        <location evidence="1">Membrane</location>
        <topology evidence="1">Multi-pass membrane protein</topology>
    </subcellularLocation>
</comment>
<keyword evidence="3" id="KW-0813">Transport</keyword>
<feature type="transmembrane region" description="Helical" evidence="8">
    <location>
        <begin position="466"/>
        <end position="491"/>
    </location>
</feature>
<evidence type="ECO:0000256" key="1">
    <source>
        <dbReference type="ARBA" id="ARBA00004141"/>
    </source>
</evidence>
<feature type="transmembrane region" description="Helical" evidence="8">
    <location>
        <begin position="328"/>
        <end position="348"/>
    </location>
</feature>
<evidence type="ECO:0000313" key="10">
    <source>
        <dbReference type="RefSeq" id="XP_017786839.1"/>
    </source>
</evidence>
<dbReference type="PROSITE" id="PS50267">
    <property type="entry name" value="NA_NEUROTRAN_SYMP_3"/>
    <property type="match status" value="1"/>
</dbReference>
<evidence type="ECO:0000256" key="4">
    <source>
        <dbReference type="ARBA" id="ARBA00022692"/>
    </source>
</evidence>
<evidence type="ECO:0000256" key="2">
    <source>
        <dbReference type="ARBA" id="ARBA00006459"/>
    </source>
</evidence>
<evidence type="ECO:0000256" key="6">
    <source>
        <dbReference type="ARBA" id="ARBA00022989"/>
    </source>
</evidence>
<feature type="transmembrane region" description="Helical" evidence="8">
    <location>
        <begin position="536"/>
        <end position="558"/>
    </location>
</feature>
<organism evidence="9 10">
    <name type="scientific">Nicrophorus vespilloides</name>
    <name type="common">Boreal carrion beetle</name>
    <dbReference type="NCBI Taxonomy" id="110193"/>
    <lineage>
        <taxon>Eukaryota</taxon>
        <taxon>Metazoa</taxon>
        <taxon>Ecdysozoa</taxon>
        <taxon>Arthropoda</taxon>
        <taxon>Hexapoda</taxon>
        <taxon>Insecta</taxon>
        <taxon>Pterygota</taxon>
        <taxon>Neoptera</taxon>
        <taxon>Endopterygota</taxon>
        <taxon>Coleoptera</taxon>
        <taxon>Polyphaga</taxon>
        <taxon>Staphyliniformia</taxon>
        <taxon>Silphidae</taxon>
        <taxon>Nicrophorinae</taxon>
        <taxon>Nicrophorus</taxon>
    </lineage>
</organism>
<feature type="transmembrane region" description="Helical" evidence="8">
    <location>
        <begin position="613"/>
        <end position="635"/>
    </location>
</feature>
<dbReference type="PANTHER" id="PTHR11616">
    <property type="entry name" value="SODIUM/CHLORIDE DEPENDENT TRANSPORTER"/>
    <property type="match status" value="1"/>
</dbReference>
<dbReference type="GeneID" id="108569697"/>
<evidence type="ECO:0000256" key="5">
    <source>
        <dbReference type="ARBA" id="ARBA00022847"/>
    </source>
</evidence>
<comment type="similarity">
    <text evidence="2">Belongs to the sodium:neurotransmitter symporter (SNF) (TC 2.A.22) family.</text>
</comment>
<sequence length="839" mass="94555">MRKKWWQKGENSRINDGNPIATKFTLFSDDYQPKLLRKAPSMRVVKNYNNISTDADMSECYDNLTFIKEDGDIHAKDSGNGRIVDLCNIHGDMTLSGHIYTTEDCYGTMASKSSMSNTVMSSDSGKEELGSTVKLVSPKVQKSCKSCLSLIETFLCTASVAAGIGNLYRLPQTVISNGGLPFLVAYAILLVFVGFPLLFLELGIGQIVQDGFMKTWRAVPFFKGVGYVKLLAGCLILVYYPLHMAMSLYYLIWFAKASPPFLECATVRMEKDGYKADGISGQECIQKTFLESPFEEPTWFGIYSALILLIWLIVMAWCIKRSKTYEKALIVFLLCTLACLIALIVKAIETNQFQGIEGFVTNVDWDILAKSEVWYFAAIQVFFSTHLGFGVFTSNAGVIYKKSNPFWTSLGYIFLNLVFGVLAVCLYYAVSHNIDPAPSNTTIFEIHLLTHIYDVVLQAEDADMQIWSVVAYVTIVFAGFISMITIMYTIIKALSLETKNKLRWWQLSLVLSFICFVLGCATLLCPDLDVLHIFDYYIVGNLIMITVILEVLSFMIFYGPKRLQSDFEFILGNSLTTVWLGLWYLCPLLLLGIFIWCLATMPLTGYDSDDPLWVYATGWAVVAGALVFIVIVGFYTAAQQVEYFTFGDKFVASFKPSRNWGPTDPMMLHNWMQWQSKAQDGERDFTLKRRGTKEYTHSVKNRSKYNSKSYTPTISDSSTISGTLTYKKGDQLKNYESYLRSNSYEKPLRVTSLIDVMDSTPINTFQRNSVSGGYKTNYNPLANVNNTQTVQVSYLDGHTDGSTSEGYGTYRKGPFVIEDDGLEHVCHRRSSFNEQATEL</sequence>
<dbReference type="InterPro" id="IPR037272">
    <property type="entry name" value="SNS_sf"/>
</dbReference>
<feature type="transmembrane region" description="Helical" evidence="8">
    <location>
        <begin position="180"/>
        <end position="200"/>
    </location>
</feature>
<keyword evidence="5" id="KW-0769">Symport</keyword>
<dbReference type="CDD" id="cd06857">
    <property type="entry name" value="SLC5-6-like_sbd"/>
    <property type="match status" value="1"/>
</dbReference>
<evidence type="ECO:0000256" key="7">
    <source>
        <dbReference type="ARBA" id="ARBA00023136"/>
    </source>
</evidence>
<dbReference type="InterPro" id="IPR000175">
    <property type="entry name" value="Na/ntran_symport"/>
</dbReference>
<feature type="transmembrane region" description="Helical" evidence="8">
    <location>
        <begin position="410"/>
        <end position="430"/>
    </location>
</feature>
<evidence type="ECO:0000313" key="9">
    <source>
        <dbReference type="Proteomes" id="UP000695000"/>
    </source>
</evidence>
<proteinExistence type="inferred from homology"/>
<gene>
    <name evidence="10" type="primary">LOC108569697</name>
</gene>
<evidence type="ECO:0000256" key="3">
    <source>
        <dbReference type="ARBA" id="ARBA00022448"/>
    </source>
</evidence>
<dbReference type="RefSeq" id="XP_017786839.1">
    <property type="nucleotide sequence ID" value="XM_017931350.1"/>
</dbReference>
<evidence type="ECO:0000256" key="8">
    <source>
        <dbReference type="SAM" id="Phobius"/>
    </source>
</evidence>
<dbReference type="SUPFAM" id="SSF161070">
    <property type="entry name" value="SNF-like"/>
    <property type="match status" value="1"/>
</dbReference>
<protein>
    <submittedName>
        <fullName evidence="10">Sodium-dependent nutrient amino acid transporter 1 isoform X1</fullName>
    </submittedName>
</protein>
<keyword evidence="7 8" id="KW-0472">Membrane</keyword>
<dbReference type="Proteomes" id="UP000695000">
    <property type="component" value="Unplaced"/>
</dbReference>
<keyword evidence="6 8" id="KW-1133">Transmembrane helix</keyword>
<feature type="transmembrane region" description="Helical" evidence="8">
    <location>
        <begin position="147"/>
        <end position="168"/>
    </location>
</feature>
<dbReference type="PRINTS" id="PR00176">
    <property type="entry name" value="NANEUSMPORT"/>
</dbReference>
<accession>A0ABM1NJ39</accession>
<feature type="transmembrane region" description="Helical" evidence="8">
    <location>
        <begin position="221"/>
        <end position="242"/>
    </location>
</feature>
<feature type="transmembrane region" description="Helical" evidence="8">
    <location>
        <begin position="578"/>
        <end position="601"/>
    </location>
</feature>
<keyword evidence="9" id="KW-1185">Reference proteome</keyword>
<dbReference type="PANTHER" id="PTHR11616:SF240">
    <property type="entry name" value="BLOATED TUBULES, ISOFORM B-RELATED"/>
    <property type="match status" value="1"/>
</dbReference>
<dbReference type="Pfam" id="PF00209">
    <property type="entry name" value="SNF"/>
    <property type="match status" value="1"/>
</dbReference>
<feature type="transmembrane region" description="Helical" evidence="8">
    <location>
        <begin position="300"/>
        <end position="319"/>
    </location>
</feature>
<feature type="transmembrane region" description="Helical" evidence="8">
    <location>
        <begin position="503"/>
        <end position="524"/>
    </location>
</feature>